<organism evidence="2 3">
    <name type="scientific">Microbacterium aquilitoris</name>
    <dbReference type="NCBI Taxonomy" id="3067307"/>
    <lineage>
        <taxon>Bacteria</taxon>
        <taxon>Bacillati</taxon>
        <taxon>Actinomycetota</taxon>
        <taxon>Actinomycetes</taxon>
        <taxon>Micrococcales</taxon>
        <taxon>Microbacteriaceae</taxon>
        <taxon>Microbacterium</taxon>
    </lineage>
</organism>
<dbReference type="RefSeq" id="WP_020098557.1">
    <property type="nucleotide sequence ID" value="NZ_JAUZVT010000001.1"/>
</dbReference>
<evidence type="ECO:0000313" key="3">
    <source>
        <dbReference type="Proteomes" id="UP001262835"/>
    </source>
</evidence>
<accession>A0ABU3GFC3</accession>
<evidence type="ECO:0000313" key="2">
    <source>
        <dbReference type="EMBL" id="MDT3329104.1"/>
    </source>
</evidence>
<keyword evidence="3" id="KW-1185">Reference proteome</keyword>
<name>A0ABU3GFC3_9MICO</name>
<comment type="caution">
    <text evidence="2">The sequence shown here is derived from an EMBL/GenBank/DDBJ whole genome shotgun (WGS) entry which is preliminary data.</text>
</comment>
<feature type="transmembrane region" description="Helical" evidence="1">
    <location>
        <begin position="72"/>
        <end position="89"/>
    </location>
</feature>
<keyword evidence="1" id="KW-1133">Transmembrane helix</keyword>
<evidence type="ECO:0000256" key="1">
    <source>
        <dbReference type="SAM" id="Phobius"/>
    </source>
</evidence>
<evidence type="ECO:0008006" key="4">
    <source>
        <dbReference type="Google" id="ProtNLM"/>
    </source>
</evidence>
<protein>
    <recommendedName>
        <fullName evidence="4">Integral membrane protein</fullName>
    </recommendedName>
</protein>
<keyword evidence="1" id="KW-0472">Membrane</keyword>
<feature type="transmembrane region" description="Helical" evidence="1">
    <location>
        <begin position="137"/>
        <end position="156"/>
    </location>
</feature>
<gene>
    <name evidence="2" type="ORF">Q9S78_00345</name>
</gene>
<sequence>MSPSALVRSWPALAAWGAGLVQLGLSAGAIVKGADAADRGIGILLATVGAATLAWGMVTLAKGRLATPRSGVAVSLVGIVLLFALMLVGPAQVSIYPVVVAAVLSLAVGVVSAVALRRADRGRPSRPTARAAARTSIGGLIAGAFLLAGVVTPALAATPIGSDAPGASVNEVFMTGHGGHGGH</sequence>
<feature type="transmembrane region" description="Helical" evidence="1">
    <location>
        <begin position="95"/>
        <end position="116"/>
    </location>
</feature>
<dbReference type="EMBL" id="JAUZVT010000001">
    <property type="protein sequence ID" value="MDT3329104.1"/>
    <property type="molecule type" value="Genomic_DNA"/>
</dbReference>
<feature type="transmembrane region" description="Helical" evidence="1">
    <location>
        <begin position="43"/>
        <end position="60"/>
    </location>
</feature>
<proteinExistence type="predicted"/>
<keyword evidence="1" id="KW-0812">Transmembrane</keyword>
<dbReference type="Proteomes" id="UP001262835">
    <property type="component" value="Unassembled WGS sequence"/>
</dbReference>
<reference evidence="2 3" key="1">
    <citation type="submission" date="2023-08" db="EMBL/GenBank/DDBJ databases">
        <title>Microbacterium aquilitoris sp. nov. and Microbacterium gwkjibeachense sp. nov., isolated from beach.</title>
        <authorList>
            <person name="Lee S.D."/>
            <person name="Yang H."/>
            <person name="Kim I."/>
        </authorList>
    </citation>
    <scope>NUCLEOTIDE SEQUENCE [LARGE SCALE GENOMIC DNA]</scope>
    <source>
        <strain evidence="2 3">KSW-18</strain>
    </source>
</reference>